<gene>
    <name evidence="11" type="ORF">Metus_1564</name>
</gene>
<evidence type="ECO:0000256" key="1">
    <source>
        <dbReference type="ARBA" id="ARBA00000971"/>
    </source>
</evidence>
<evidence type="ECO:0000256" key="3">
    <source>
        <dbReference type="ARBA" id="ARBA00006577"/>
    </source>
</evidence>
<evidence type="ECO:0000256" key="2">
    <source>
        <dbReference type="ARBA" id="ARBA00004496"/>
    </source>
</evidence>
<dbReference type="PANTHER" id="PTHR47861:SF3">
    <property type="entry name" value="FKBP-TYPE PEPTIDYL-PROLYL CIS-TRANS ISOMERASE SLYD"/>
    <property type="match status" value="1"/>
</dbReference>
<dbReference type="InterPro" id="IPR046357">
    <property type="entry name" value="PPIase_dom_sf"/>
</dbReference>
<dbReference type="InterPro" id="IPR001179">
    <property type="entry name" value="PPIase_FKBP_dom"/>
</dbReference>
<evidence type="ECO:0000256" key="8">
    <source>
        <dbReference type="PROSITE-ProRule" id="PRU00277"/>
    </source>
</evidence>
<keyword evidence="5 8" id="KW-0697">Rotamase</keyword>
<evidence type="ECO:0000313" key="11">
    <source>
        <dbReference type="EMBL" id="RWX72705.1"/>
    </source>
</evidence>
<reference evidence="11 12" key="1">
    <citation type="submission" date="2018-12" db="EMBL/GenBank/DDBJ databases">
        <title>The complete genome of the methanogenic archaea of the candidate phylum Verstraetearchaeota, obtained from the metagenome of underground thermal water.</title>
        <authorList>
            <person name="Kadnikov V.V."/>
            <person name="Mardanov A.V."/>
            <person name="Beletsky A.V."/>
            <person name="Karnachuk O.V."/>
            <person name="Ravin N.V."/>
        </authorList>
    </citation>
    <scope>NUCLEOTIDE SEQUENCE [LARGE SCALE GENOMIC DNA]</scope>
    <source>
        <strain evidence="11">Ch88</strain>
    </source>
</reference>
<evidence type="ECO:0000256" key="6">
    <source>
        <dbReference type="ARBA" id="ARBA00023186"/>
    </source>
</evidence>
<dbReference type="GO" id="GO:0003755">
    <property type="term" value="F:peptidyl-prolyl cis-trans isomerase activity"/>
    <property type="evidence" value="ECO:0007669"/>
    <property type="project" value="UniProtKB-UniRule"/>
</dbReference>
<organism evidence="11 12">
    <name type="scientific">Methanosuratincola subterraneus</name>
    <dbReference type="NCBI Taxonomy" id="2593994"/>
    <lineage>
        <taxon>Archaea</taxon>
        <taxon>Thermoproteota</taxon>
        <taxon>Methanosuratincolia</taxon>
        <taxon>Candidatus Methanomethylicales</taxon>
        <taxon>Candidatus Methanomethylicaceae</taxon>
        <taxon>Candidatus Methanosuratincola (ex Vanwonterghem et al. 2016)</taxon>
    </lineage>
</organism>
<dbReference type="Gene3D" id="3.10.50.40">
    <property type="match status" value="1"/>
</dbReference>
<name>A0A3S4UFG6_METS7</name>
<feature type="domain" description="PPIase FKBP-type" evidence="10">
    <location>
        <begin position="10"/>
        <end position="109"/>
    </location>
</feature>
<accession>A0A3S4UFG6</accession>
<dbReference type="GO" id="GO:0042026">
    <property type="term" value="P:protein refolding"/>
    <property type="evidence" value="ECO:0007669"/>
    <property type="project" value="UniProtKB-ARBA"/>
</dbReference>
<evidence type="ECO:0000256" key="7">
    <source>
        <dbReference type="ARBA" id="ARBA00023235"/>
    </source>
</evidence>
<evidence type="ECO:0000313" key="12">
    <source>
        <dbReference type="Proteomes" id="UP000288215"/>
    </source>
</evidence>
<comment type="caution">
    <text evidence="11">The sequence shown here is derived from an EMBL/GenBank/DDBJ whole genome shotgun (WGS) entry which is preliminary data.</text>
</comment>
<comment type="similarity">
    <text evidence="3 9">Belongs to the FKBP-type PPIase family.</text>
</comment>
<protein>
    <recommendedName>
        <fullName evidence="9">Peptidyl-prolyl cis-trans isomerase</fullName>
        <ecNumber evidence="9">5.2.1.8</ecNumber>
    </recommendedName>
</protein>
<comment type="catalytic activity">
    <reaction evidence="1 8 9">
        <text>[protein]-peptidylproline (omega=180) = [protein]-peptidylproline (omega=0)</text>
        <dbReference type="Rhea" id="RHEA:16237"/>
        <dbReference type="Rhea" id="RHEA-COMP:10747"/>
        <dbReference type="Rhea" id="RHEA-COMP:10748"/>
        <dbReference type="ChEBI" id="CHEBI:83833"/>
        <dbReference type="ChEBI" id="CHEBI:83834"/>
        <dbReference type="EC" id="5.2.1.8"/>
    </reaction>
</comment>
<evidence type="ECO:0000256" key="4">
    <source>
        <dbReference type="ARBA" id="ARBA00022490"/>
    </source>
</evidence>
<dbReference type="SUPFAM" id="SSF54534">
    <property type="entry name" value="FKBP-like"/>
    <property type="match status" value="1"/>
</dbReference>
<keyword evidence="4" id="KW-0963">Cytoplasm</keyword>
<dbReference type="Pfam" id="PF00254">
    <property type="entry name" value="FKBP_C"/>
    <property type="match status" value="1"/>
</dbReference>
<dbReference type="Proteomes" id="UP000288215">
    <property type="component" value="Unassembled WGS sequence"/>
</dbReference>
<evidence type="ECO:0000256" key="9">
    <source>
        <dbReference type="RuleBase" id="RU003915"/>
    </source>
</evidence>
<evidence type="ECO:0000259" key="10">
    <source>
        <dbReference type="PROSITE" id="PS50059"/>
    </source>
</evidence>
<dbReference type="PANTHER" id="PTHR47861">
    <property type="entry name" value="FKBP-TYPE PEPTIDYL-PROLYL CIS-TRANS ISOMERASE SLYD"/>
    <property type="match status" value="1"/>
</dbReference>
<comment type="subcellular location">
    <subcellularLocation>
        <location evidence="2">Cytoplasm</location>
    </subcellularLocation>
</comment>
<dbReference type="AlphaFoldDB" id="A0A3S4UFG6"/>
<dbReference type="GO" id="GO:0005737">
    <property type="term" value="C:cytoplasm"/>
    <property type="evidence" value="ECO:0007669"/>
    <property type="project" value="UniProtKB-SubCell"/>
</dbReference>
<keyword evidence="6" id="KW-0143">Chaperone</keyword>
<proteinExistence type="inferred from homology"/>
<sequence>MSQEIKAQKGDLVRVHYVGKFQGGRVFDTSMEKEAIKAGIYNPSRDYKPLSVIIGKGQVIPGFEEALIGMRLNEEKEVIVPPSKGYGAKGNHPLAGKTLVFRIKMVEIKREKV</sequence>
<keyword evidence="7 8" id="KW-0413">Isomerase</keyword>
<dbReference type="PROSITE" id="PS50059">
    <property type="entry name" value="FKBP_PPIASE"/>
    <property type="match status" value="1"/>
</dbReference>
<dbReference type="EC" id="5.2.1.8" evidence="9"/>
<dbReference type="EMBL" id="RXGA01000004">
    <property type="protein sequence ID" value="RWX72705.1"/>
    <property type="molecule type" value="Genomic_DNA"/>
</dbReference>
<evidence type="ECO:0000256" key="5">
    <source>
        <dbReference type="ARBA" id="ARBA00023110"/>
    </source>
</evidence>